<dbReference type="Gene3D" id="3.40.50.150">
    <property type="entry name" value="Vaccinia Virus protein VP39"/>
    <property type="match status" value="1"/>
</dbReference>
<dbReference type="OrthoDB" id="74240at2759"/>
<sequence length="440" mass="48179">MSAATDAKEHTIDTSDDRALEAYLSLKVPRLVLDLRPDSAFHQAHIANSYHISSVSELKSRYSYLPPRNVPFLVIADQEQLREVVEAFSSTPSARLLFLSASTLSNSSEQQVHSDSNPTQTLSCNIFFDSAQRLGLVRSSASHRERITLPPRSSSNHGHDFPQLLFRPSNAVHRSVLNLETNTHRDGALRVLDLGCGAARDLAWILHGSRTRPSSRTWTGVGVDNWKAVLKRAQQLIEDLYLNSRQPVLSSQASSAAPFCEKLLWAKCSDDGFLEPLTGTGKGKSIQTASDDEQLWGEYLQAGLAPLLPGADNGEESNSVDAKFDLILCIRFHPRALLPRLSHLVRIGGIVLLSHFVTLSEAEREAAIQAHPQATIDYDSPPPEGRIQPGEIESLIGAWNASAVEAGLTWTIESQVLEPIEDGRIIKSVALRKVKAAAAV</sequence>
<gene>
    <name evidence="1" type="ORF">UTRI_02232_B</name>
</gene>
<dbReference type="EMBL" id="OOIN01000003">
    <property type="protein sequence ID" value="SPO22224.1"/>
    <property type="molecule type" value="Genomic_DNA"/>
</dbReference>
<dbReference type="CDD" id="cd00158">
    <property type="entry name" value="RHOD"/>
    <property type="match status" value="1"/>
</dbReference>
<dbReference type="SUPFAM" id="SSF53335">
    <property type="entry name" value="S-adenosyl-L-methionine-dependent methyltransferases"/>
    <property type="match status" value="1"/>
</dbReference>
<keyword evidence="2" id="KW-1185">Reference proteome</keyword>
<accession>A0A5C3DUR6</accession>
<protein>
    <recommendedName>
        <fullName evidence="3">Rhodanese domain-containing protein</fullName>
    </recommendedName>
</protein>
<organism evidence="1 2">
    <name type="scientific">Ustilago trichophora</name>
    <dbReference type="NCBI Taxonomy" id="86804"/>
    <lineage>
        <taxon>Eukaryota</taxon>
        <taxon>Fungi</taxon>
        <taxon>Dikarya</taxon>
        <taxon>Basidiomycota</taxon>
        <taxon>Ustilaginomycotina</taxon>
        <taxon>Ustilaginomycetes</taxon>
        <taxon>Ustilaginales</taxon>
        <taxon>Ustilaginaceae</taxon>
        <taxon>Ustilago</taxon>
    </lineage>
</organism>
<dbReference type="InterPro" id="IPR029063">
    <property type="entry name" value="SAM-dependent_MTases_sf"/>
</dbReference>
<dbReference type="AlphaFoldDB" id="A0A5C3DUR6"/>
<reference evidence="1 2" key="1">
    <citation type="submission" date="2018-03" db="EMBL/GenBank/DDBJ databases">
        <authorList>
            <person name="Guldener U."/>
        </authorList>
    </citation>
    <scope>NUCLEOTIDE SEQUENCE [LARGE SCALE GENOMIC DNA]</scope>
    <source>
        <strain evidence="1 2">NBRC100155</strain>
    </source>
</reference>
<dbReference type="Proteomes" id="UP000324022">
    <property type="component" value="Unassembled WGS sequence"/>
</dbReference>
<evidence type="ECO:0000313" key="2">
    <source>
        <dbReference type="Proteomes" id="UP000324022"/>
    </source>
</evidence>
<proteinExistence type="predicted"/>
<name>A0A5C3DUR6_9BASI</name>
<evidence type="ECO:0008006" key="3">
    <source>
        <dbReference type="Google" id="ProtNLM"/>
    </source>
</evidence>
<evidence type="ECO:0000313" key="1">
    <source>
        <dbReference type="EMBL" id="SPO22224.1"/>
    </source>
</evidence>